<organism evidence="2 3">
    <name type="scientific">Cutaneotrichosporon cavernicola</name>
    <dbReference type="NCBI Taxonomy" id="279322"/>
    <lineage>
        <taxon>Eukaryota</taxon>
        <taxon>Fungi</taxon>
        <taxon>Dikarya</taxon>
        <taxon>Basidiomycota</taxon>
        <taxon>Agaricomycotina</taxon>
        <taxon>Tremellomycetes</taxon>
        <taxon>Trichosporonales</taxon>
        <taxon>Trichosporonaceae</taxon>
        <taxon>Cutaneotrichosporon</taxon>
    </lineage>
</organism>
<feature type="compositionally biased region" description="Basic and acidic residues" evidence="1">
    <location>
        <begin position="54"/>
        <end position="63"/>
    </location>
</feature>
<evidence type="ECO:0000313" key="3">
    <source>
        <dbReference type="Proteomes" id="UP001233271"/>
    </source>
</evidence>
<feature type="region of interest" description="Disordered" evidence="1">
    <location>
        <begin position="1"/>
        <end position="89"/>
    </location>
</feature>
<dbReference type="RefSeq" id="XP_060454300.1">
    <property type="nucleotide sequence ID" value="XM_060597403.1"/>
</dbReference>
<evidence type="ECO:0000313" key="2">
    <source>
        <dbReference type="EMBL" id="BEI89034.1"/>
    </source>
</evidence>
<feature type="compositionally biased region" description="Low complexity" evidence="1">
    <location>
        <begin position="31"/>
        <end position="41"/>
    </location>
</feature>
<gene>
    <name evidence="2" type="ORF">CcaverHIS019_0203960</name>
</gene>
<evidence type="ECO:0000256" key="1">
    <source>
        <dbReference type="SAM" id="MobiDB-lite"/>
    </source>
</evidence>
<keyword evidence="3" id="KW-1185">Reference proteome</keyword>
<protein>
    <submittedName>
        <fullName evidence="2">Uncharacterized protein</fullName>
    </submittedName>
</protein>
<dbReference type="EMBL" id="AP028213">
    <property type="protein sequence ID" value="BEI89034.1"/>
    <property type="molecule type" value="Genomic_DNA"/>
</dbReference>
<dbReference type="KEGG" id="ccac:CcaHIS019_0203960"/>
<proteinExistence type="predicted"/>
<reference evidence="2" key="1">
    <citation type="journal article" date="2023" name="BMC Genomics">
        <title>Chromosome-level genome assemblies of Cutaneotrichosporon spp. (Trichosporonales, Basidiomycota) reveal imbalanced evolution between nucleotide sequences and chromosome synteny.</title>
        <authorList>
            <person name="Kobayashi Y."/>
            <person name="Kayamori A."/>
            <person name="Aoki K."/>
            <person name="Shiwa Y."/>
            <person name="Matsutani M."/>
            <person name="Fujita N."/>
            <person name="Sugita T."/>
            <person name="Iwasaki W."/>
            <person name="Tanaka N."/>
            <person name="Takashima M."/>
        </authorList>
    </citation>
    <scope>NUCLEOTIDE SEQUENCE</scope>
    <source>
        <strain evidence="2">HIS019</strain>
    </source>
</reference>
<dbReference type="AlphaFoldDB" id="A0AA48I0M3"/>
<dbReference type="Proteomes" id="UP001233271">
    <property type="component" value="Chromosome 2"/>
</dbReference>
<accession>A0AA48I0M3</accession>
<sequence>MTNLPRFSHSSHRESTPNSPHLQPPSPSPQSPSRSGSGDSSTGVAENPSCYEPRSYETPRYEPLRASSAAHARVQRKLQRSAQNAAQSTLSLSVVPEYEEERNHRVFAETRVGRWMRKLVRSKA</sequence>
<dbReference type="GeneID" id="85492905"/>
<feature type="compositionally biased region" description="Polar residues" evidence="1">
    <location>
        <begin position="80"/>
        <end position="89"/>
    </location>
</feature>
<name>A0AA48I0M3_9TREE</name>